<evidence type="ECO:0000256" key="1">
    <source>
        <dbReference type="SAM" id="MobiDB-lite"/>
    </source>
</evidence>
<dbReference type="AlphaFoldDB" id="A0A6G1GJW7"/>
<evidence type="ECO:0000313" key="3">
    <source>
        <dbReference type="Proteomes" id="UP000800041"/>
    </source>
</evidence>
<feature type="compositionally biased region" description="Basic and acidic residues" evidence="1">
    <location>
        <begin position="257"/>
        <end position="274"/>
    </location>
</feature>
<protein>
    <recommendedName>
        <fullName evidence="4">F-box domain-containing protein</fullName>
    </recommendedName>
</protein>
<dbReference type="OrthoDB" id="5296720at2759"/>
<dbReference type="Proteomes" id="UP000800041">
    <property type="component" value="Unassembled WGS sequence"/>
</dbReference>
<feature type="region of interest" description="Disordered" evidence="1">
    <location>
        <begin position="257"/>
        <end position="282"/>
    </location>
</feature>
<gene>
    <name evidence="2" type="ORF">K402DRAFT_449299</name>
</gene>
<accession>A0A6G1GJW7</accession>
<reference evidence="2" key="1">
    <citation type="journal article" date="2020" name="Stud. Mycol.">
        <title>101 Dothideomycetes genomes: a test case for predicting lifestyles and emergence of pathogens.</title>
        <authorList>
            <person name="Haridas S."/>
            <person name="Albert R."/>
            <person name="Binder M."/>
            <person name="Bloem J."/>
            <person name="Labutti K."/>
            <person name="Salamov A."/>
            <person name="Andreopoulos B."/>
            <person name="Baker S."/>
            <person name="Barry K."/>
            <person name="Bills G."/>
            <person name="Bluhm B."/>
            <person name="Cannon C."/>
            <person name="Castanera R."/>
            <person name="Culley D."/>
            <person name="Daum C."/>
            <person name="Ezra D."/>
            <person name="Gonzalez J."/>
            <person name="Henrissat B."/>
            <person name="Kuo A."/>
            <person name="Liang C."/>
            <person name="Lipzen A."/>
            <person name="Lutzoni F."/>
            <person name="Magnuson J."/>
            <person name="Mondo S."/>
            <person name="Nolan M."/>
            <person name="Ohm R."/>
            <person name="Pangilinan J."/>
            <person name="Park H.-J."/>
            <person name="Ramirez L."/>
            <person name="Alfaro M."/>
            <person name="Sun H."/>
            <person name="Tritt A."/>
            <person name="Yoshinaga Y."/>
            <person name="Zwiers L.-H."/>
            <person name="Turgeon B."/>
            <person name="Goodwin S."/>
            <person name="Spatafora J."/>
            <person name="Crous P."/>
            <person name="Grigoriev I."/>
        </authorList>
    </citation>
    <scope>NUCLEOTIDE SEQUENCE</scope>
    <source>
        <strain evidence="2">CBS 113979</strain>
    </source>
</reference>
<proteinExistence type="predicted"/>
<organism evidence="2 3">
    <name type="scientific">Aulographum hederae CBS 113979</name>
    <dbReference type="NCBI Taxonomy" id="1176131"/>
    <lineage>
        <taxon>Eukaryota</taxon>
        <taxon>Fungi</taxon>
        <taxon>Dikarya</taxon>
        <taxon>Ascomycota</taxon>
        <taxon>Pezizomycotina</taxon>
        <taxon>Dothideomycetes</taxon>
        <taxon>Pleosporomycetidae</taxon>
        <taxon>Aulographales</taxon>
        <taxon>Aulographaceae</taxon>
    </lineage>
</organism>
<name>A0A6G1GJW7_9PEZI</name>
<dbReference type="EMBL" id="ML977203">
    <property type="protein sequence ID" value="KAF1981245.1"/>
    <property type="molecule type" value="Genomic_DNA"/>
</dbReference>
<keyword evidence="3" id="KW-1185">Reference proteome</keyword>
<dbReference type="Gene3D" id="1.20.1280.50">
    <property type="match status" value="1"/>
</dbReference>
<evidence type="ECO:0000313" key="2">
    <source>
        <dbReference type="EMBL" id="KAF1981245.1"/>
    </source>
</evidence>
<sequence>MNPTVNIDSLANELLLHVFSYLNVLEAEPPSLTKFHEEPVTASTKYLTEADEKPLKALTTVSRRWRVLLLPYLFRYARLRLNGGSRWVRITQNLEKSLQGRPGRSEHENDILKQIAGYEEDNVDATSRNKTRDIQWMEDDDKILLGLCADQRTWIPTSHGYPTAFLKFVVDNEITDKVKSLVVYTTHELAVDVGDTPSDVLCREVTRFWKTLFVTIDPYRIVVAAPPASMSALVQSRMETDDAWAFEMPWHYLELSRPEPKKGKGKEEDQEKPEPPLPSCPSTHQMCLSNIRKWTHIGYNEGTSLPVYSSYEYQWKTAPKILYYLLFFMSKNPQTAGSPRLESLSYTSIFPLADHFSQMRHLLLKFPSLTNLRVQLAPNPDSMILEERRGTADVNDLWAEWGMAYRGLAKFLGTHDGLQKVEILDYRTTDLMWKLNSLLVQNNRGASWKKSGEAWMKKRTT</sequence>
<evidence type="ECO:0008006" key="4">
    <source>
        <dbReference type="Google" id="ProtNLM"/>
    </source>
</evidence>